<dbReference type="Proteomes" id="UP000012042">
    <property type="component" value="Chromosome"/>
</dbReference>
<keyword evidence="7" id="KW-0594">Phospholipid biosynthesis</keyword>
<dbReference type="PANTHER" id="PTHR12358">
    <property type="entry name" value="SPHINGOSINE KINASE"/>
    <property type="match status" value="1"/>
</dbReference>
<keyword evidence="8" id="KW-1208">Phospholipid metabolism</keyword>
<evidence type="ECO:0000256" key="2">
    <source>
        <dbReference type="ARBA" id="ARBA00005983"/>
    </source>
</evidence>
<feature type="domain" description="DAGKc" evidence="9">
    <location>
        <begin position="2"/>
        <end position="132"/>
    </location>
</feature>
<keyword evidence="7" id="KW-0444">Lipid biosynthesis</keyword>
<dbReference type="Pfam" id="PF00781">
    <property type="entry name" value="DAGK_cat"/>
    <property type="match status" value="1"/>
</dbReference>
<keyword evidence="5 10" id="KW-0418">Kinase</keyword>
<comment type="cofactor">
    <cofactor evidence="1">
        <name>Mg(2+)</name>
        <dbReference type="ChEBI" id="CHEBI:18420"/>
    </cofactor>
</comment>
<dbReference type="InterPro" id="IPR001206">
    <property type="entry name" value="Diacylglycerol_kinase_cat_dom"/>
</dbReference>
<dbReference type="PANTHER" id="PTHR12358:SF54">
    <property type="entry name" value="SPHINGOSINE KINASE RELATED PROTEIN"/>
    <property type="match status" value="1"/>
</dbReference>
<dbReference type="InterPro" id="IPR005218">
    <property type="entry name" value="Diacylglycerol/lipid_kinase"/>
</dbReference>
<evidence type="ECO:0000313" key="10">
    <source>
        <dbReference type="EMBL" id="BAN06952.1"/>
    </source>
</evidence>
<dbReference type="SMART" id="SM00046">
    <property type="entry name" value="DAGKc"/>
    <property type="match status" value="1"/>
</dbReference>
<evidence type="ECO:0000256" key="5">
    <source>
        <dbReference type="ARBA" id="ARBA00022777"/>
    </source>
</evidence>
<protein>
    <submittedName>
        <fullName evidence="10">Diacylglycerol kinase</fullName>
    </submittedName>
</protein>
<keyword evidence="4" id="KW-0547">Nucleotide-binding</keyword>
<dbReference type="Pfam" id="PF19279">
    <property type="entry name" value="YegS_C"/>
    <property type="match status" value="1"/>
</dbReference>
<dbReference type="AlphaFoldDB" id="M5AF25"/>
<evidence type="ECO:0000256" key="3">
    <source>
        <dbReference type="ARBA" id="ARBA00022679"/>
    </source>
</evidence>
<keyword evidence="3" id="KW-0808">Transferase</keyword>
<comment type="similarity">
    <text evidence="2">Belongs to the diacylglycerol/lipid kinase family.</text>
</comment>
<dbReference type="KEGG" id="lbk:LVISKB_1317"/>
<evidence type="ECO:0000256" key="6">
    <source>
        <dbReference type="ARBA" id="ARBA00022840"/>
    </source>
</evidence>
<dbReference type="EMBL" id="AP012167">
    <property type="protein sequence ID" value="BAN06952.1"/>
    <property type="molecule type" value="Genomic_DNA"/>
</dbReference>
<dbReference type="PATRIC" id="fig|1001583.3.peg.1301"/>
<dbReference type="InterPro" id="IPR045540">
    <property type="entry name" value="YegS/DAGK_C"/>
</dbReference>
<dbReference type="InterPro" id="IPR050187">
    <property type="entry name" value="Lipid_Phosphate_FormReg"/>
</dbReference>
<dbReference type="InterPro" id="IPR016064">
    <property type="entry name" value="NAD/diacylglycerol_kinase_sf"/>
</dbReference>
<dbReference type="GO" id="GO:0008654">
    <property type="term" value="P:phospholipid biosynthetic process"/>
    <property type="evidence" value="ECO:0007669"/>
    <property type="project" value="UniProtKB-KW"/>
</dbReference>
<dbReference type="GO" id="GO:0016301">
    <property type="term" value="F:kinase activity"/>
    <property type="evidence" value="ECO:0007669"/>
    <property type="project" value="UniProtKB-KW"/>
</dbReference>
<evidence type="ECO:0000256" key="8">
    <source>
        <dbReference type="ARBA" id="ARBA00023264"/>
    </source>
</evidence>
<organism evidence="10 11">
    <name type="scientific">Levilactobacillus brevis KB290</name>
    <dbReference type="NCBI Taxonomy" id="1001583"/>
    <lineage>
        <taxon>Bacteria</taxon>
        <taxon>Bacillati</taxon>
        <taxon>Bacillota</taxon>
        <taxon>Bacilli</taxon>
        <taxon>Lactobacillales</taxon>
        <taxon>Lactobacillaceae</taxon>
        <taxon>Levilactobacillus</taxon>
    </lineage>
</organism>
<dbReference type="HOGENOM" id="CLU_045532_1_0_9"/>
<dbReference type="GO" id="GO:0005524">
    <property type="term" value="F:ATP binding"/>
    <property type="evidence" value="ECO:0007669"/>
    <property type="project" value="UniProtKB-KW"/>
</dbReference>
<evidence type="ECO:0000259" key="9">
    <source>
        <dbReference type="PROSITE" id="PS50146"/>
    </source>
</evidence>
<dbReference type="SUPFAM" id="SSF111331">
    <property type="entry name" value="NAD kinase/diacylglycerol kinase-like"/>
    <property type="match status" value="1"/>
</dbReference>
<keyword evidence="7" id="KW-0443">Lipid metabolism</keyword>
<name>M5AF25_LEVBR</name>
<sequence>MNLMSKYLVIYNGSAGSNDNEKIAHHFQRQATAHGDADLLATQSRQEALQAIQKRAKDYDCLVTIGGDGTLNTTCTALLKANVGTTLGIIPGGTVNNFAKALGLPLEADAAIDTILTGTARPVDLGYLPDTGQAIVSSLTIGKLAETAQNVKQSEKKCWGPMIYLFKGFKQLVTNRSYKFRLTVNDQTHVQRAQVILITTTNSVGGFITFNQEASFDDDLLHTFVLRRFTPRKLMNYGRLFIARKFKNARGVSYFKSTSLTIENLSHRPLHTRIDGDPSVKLPIKVAIRSDFIQVMTPN</sequence>
<dbReference type="NCBIfam" id="TIGR00147">
    <property type="entry name" value="YegS/Rv2252/BmrU family lipid kinase"/>
    <property type="match status" value="1"/>
</dbReference>
<accession>M5AF25</accession>
<dbReference type="Gene3D" id="2.60.200.40">
    <property type="match status" value="1"/>
</dbReference>
<dbReference type="PROSITE" id="PS50146">
    <property type="entry name" value="DAGK"/>
    <property type="match status" value="1"/>
</dbReference>
<reference evidence="10 11" key="1">
    <citation type="journal article" date="2013" name="PLoS ONE">
        <title>Genomic Analysis by Deep Sequencing of the Probiotic Lactobacillus brevis KB290 Harboring Nine Plasmids Reveals Genomic Stability.</title>
        <authorList>
            <person name="Fukao M."/>
            <person name="Oshima K."/>
            <person name="Morita H."/>
            <person name="Toh H."/>
            <person name="Suda W."/>
            <person name="Kim S.W."/>
            <person name="Suzuki S."/>
            <person name="Yakabe T."/>
            <person name="Hattori M."/>
            <person name="Yajima N."/>
        </authorList>
    </citation>
    <scope>NUCLEOTIDE SEQUENCE [LARGE SCALE GENOMIC DNA]</scope>
    <source>
        <strain evidence="10 11">KB290</strain>
    </source>
</reference>
<proteinExistence type="inferred from homology"/>
<keyword evidence="6" id="KW-0067">ATP-binding</keyword>
<dbReference type="InterPro" id="IPR017438">
    <property type="entry name" value="ATP-NAD_kinase_N"/>
</dbReference>
<gene>
    <name evidence="10" type="ORF">LVISKB_1317</name>
</gene>
<evidence type="ECO:0000313" key="11">
    <source>
        <dbReference type="Proteomes" id="UP000012042"/>
    </source>
</evidence>
<evidence type="ECO:0000256" key="4">
    <source>
        <dbReference type="ARBA" id="ARBA00022741"/>
    </source>
</evidence>
<evidence type="ECO:0000256" key="1">
    <source>
        <dbReference type="ARBA" id="ARBA00001946"/>
    </source>
</evidence>
<dbReference type="Gene3D" id="3.40.50.10330">
    <property type="entry name" value="Probable inorganic polyphosphate/atp-NAD kinase, domain 1"/>
    <property type="match status" value="1"/>
</dbReference>
<evidence type="ECO:0000256" key="7">
    <source>
        <dbReference type="ARBA" id="ARBA00023209"/>
    </source>
</evidence>